<evidence type="ECO:0000256" key="2">
    <source>
        <dbReference type="ARBA" id="ARBA00022490"/>
    </source>
</evidence>
<comment type="subunit">
    <text evidence="6">Microtubule inner protein component of sperm flagellar doublet microtubules. Interacts with CFAP53, ODAD1 and ODAD3; the interactions link the outer dynein arms docking complex (ODA-DC) to the internal microtubule inner proteins (MIP) in cilium axoneme.</text>
</comment>
<proteinExistence type="inferred from homology"/>
<dbReference type="OrthoDB" id="546383at2759"/>
<dbReference type="Proteomes" id="UP000002279">
    <property type="component" value="Chromosome 4"/>
</dbReference>
<dbReference type="Bgee" id="ENSOANG00000051055">
    <property type="expression patterns" value="Expressed in endometrium and 5 other cell types or tissues"/>
</dbReference>
<dbReference type="AlphaFoldDB" id="A0A6I8PJ97"/>
<dbReference type="OMA" id="MFRNNTF"/>
<feature type="region of interest" description="Disordered" evidence="7">
    <location>
        <begin position="22"/>
        <end position="43"/>
    </location>
</feature>
<evidence type="ECO:0000313" key="9">
    <source>
        <dbReference type="Proteomes" id="UP000002279"/>
    </source>
</evidence>
<evidence type="ECO:0000256" key="1">
    <source>
        <dbReference type="ARBA" id="ARBA00004430"/>
    </source>
</evidence>
<dbReference type="FunCoup" id="A0A6I8PJ97">
    <property type="interactions" value="237"/>
</dbReference>
<dbReference type="GeneTree" id="ENSGT00940000154745"/>
<sequence length="158" mass="17939">MPVFFPAIFSQFHKLLTKEEGKMPEDRPQQVAGPSDHQAGVTSPQTSDYYLVSENLPARFNHPGCFRGYRTKESHPLYRTANQSYGSRAPTVHEMPTTFNTIPHHFSSQLATCGMYRNNSFNTVLEKSSVTGPDNLISFYNRFNFHPSYNVSQPSICK</sequence>
<keyword evidence="3" id="KW-0206">Cytoskeleton</keyword>
<keyword evidence="9" id="KW-1185">Reference proteome</keyword>
<reference evidence="8" key="2">
    <citation type="submission" date="2025-08" db="UniProtKB">
        <authorList>
            <consortium name="Ensembl"/>
        </authorList>
    </citation>
    <scope>IDENTIFICATION</scope>
    <source>
        <strain evidence="8">Glennie</strain>
    </source>
</reference>
<evidence type="ECO:0000256" key="7">
    <source>
        <dbReference type="SAM" id="MobiDB-lite"/>
    </source>
</evidence>
<evidence type="ECO:0000256" key="4">
    <source>
        <dbReference type="ARBA" id="ARBA00023273"/>
    </source>
</evidence>
<evidence type="ECO:0000256" key="3">
    <source>
        <dbReference type="ARBA" id="ARBA00023212"/>
    </source>
</evidence>
<comment type="subcellular location">
    <subcellularLocation>
        <location evidence="1">Cytoplasm</location>
        <location evidence="1">Cytoskeleton</location>
        <location evidence="1">Cilium axoneme</location>
    </subcellularLocation>
</comment>
<evidence type="ECO:0000313" key="8">
    <source>
        <dbReference type="Ensembl" id="ENSOANP00000051974.1"/>
    </source>
</evidence>
<dbReference type="GO" id="GO:0005879">
    <property type="term" value="C:axonemal microtubule"/>
    <property type="evidence" value="ECO:0007669"/>
    <property type="project" value="Ensembl"/>
</dbReference>
<keyword evidence="2" id="KW-0963">Cytoplasm</keyword>
<reference evidence="8 9" key="1">
    <citation type="journal article" date="2008" name="Nature">
        <title>Genome analysis of the platypus reveals unique signatures of evolution.</title>
        <authorList>
            <person name="Warren W.C."/>
            <person name="Hillier L.W."/>
            <person name="Marshall Graves J.A."/>
            <person name="Birney E."/>
            <person name="Ponting C.P."/>
            <person name="Grutzner F."/>
            <person name="Belov K."/>
            <person name="Miller W."/>
            <person name="Clarke L."/>
            <person name="Chinwalla A.T."/>
            <person name="Yang S.P."/>
            <person name="Heger A."/>
            <person name="Locke D.P."/>
            <person name="Miethke P."/>
            <person name="Waters P.D."/>
            <person name="Veyrunes F."/>
            <person name="Fulton L."/>
            <person name="Fulton B."/>
            <person name="Graves T."/>
            <person name="Wallis J."/>
            <person name="Puente X.S."/>
            <person name="Lopez-Otin C."/>
            <person name="Ordonez G.R."/>
            <person name="Eichler E.E."/>
            <person name="Chen L."/>
            <person name="Cheng Z."/>
            <person name="Deakin J.E."/>
            <person name="Alsop A."/>
            <person name="Thompson K."/>
            <person name="Kirby P."/>
            <person name="Papenfuss A.T."/>
            <person name="Wakefield M.J."/>
            <person name="Olender T."/>
            <person name="Lancet D."/>
            <person name="Huttley G.A."/>
            <person name="Smit A.F."/>
            <person name="Pask A."/>
            <person name="Temple-Smith P."/>
            <person name="Batzer M.A."/>
            <person name="Walker J.A."/>
            <person name="Konkel M.K."/>
            <person name="Harris R.S."/>
            <person name="Whittington C.M."/>
            <person name="Wong E.S."/>
            <person name="Gemmell N.J."/>
            <person name="Buschiazzo E."/>
            <person name="Vargas Jentzsch I.M."/>
            <person name="Merkel A."/>
            <person name="Schmitz J."/>
            <person name="Zemann A."/>
            <person name="Churakov G."/>
            <person name="Kriegs J.O."/>
            <person name="Brosius J."/>
            <person name="Murchison E.P."/>
            <person name="Sachidanandam R."/>
            <person name="Smith C."/>
            <person name="Hannon G.J."/>
            <person name="Tsend-Ayush E."/>
            <person name="McMillan D."/>
            <person name="Attenborough R."/>
            <person name="Rens W."/>
            <person name="Ferguson-Smith M."/>
            <person name="Lefevre C.M."/>
            <person name="Sharp J.A."/>
            <person name="Nicholas K.R."/>
            <person name="Ray D.A."/>
            <person name="Kube M."/>
            <person name="Reinhardt R."/>
            <person name="Pringle T.H."/>
            <person name="Taylor J."/>
            <person name="Jones R.C."/>
            <person name="Nixon B."/>
            <person name="Dacheux J.L."/>
            <person name="Niwa H."/>
            <person name="Sekita Y."/>
            <person name="Huang X."/>
            <person name="Stark A."/>
            <person name="Kheradpour P."/>
            <person name="Kellis M."/>
            <person name="Flicek P."/>
            <person name="Chen Y."/>
            <person name="Webber C."/>
            <person name="Hardison R."/>
            <person name="Nelson J."/>
            <person name="Hallsworth-Pepin K."/>
            <person name="Delehaunty K."/>
            <person name="Markovic C."/>
            <person name="Minx P."/>
            <person name="Feng Y."/>
            <person name="Kremitzki C."/>
            <person name="Mitreva M."/>
            <person name="Glasscock J."/>
            <person name="Wylie T."/>
            <person name="Wohldmann P."/>
            <person name="Thiru P."/>
            <person name="Nhan M.N."/>
            <person name="Pohl C.S."/>
            <person name="Smith S.M."/>
            <person name="Hou S."/>
            <person name="Nefedov M."/>
            <person name="de Jong P.J."/>
            <person name="Renfree M.B."/>
            <person name="Mardis E.R."/>
            <person name="Wilson R.K."/>
        </authorList>
    </citation>
    <scope>NUCLEOTIDE SEQUENCE [LARGE SCALE GENOMIC DNA]</scope>
    <source>
        <strain evidence="8 9">Glennie</strain>
    </source>
</reference>
<dbReference type="InParanoid" id="A0A6I8PJ97"/>
<dbReference type="PANTHER" id="PTHR20899:SF1">
    <property type="entry name" value="PIERCER OF MICROTUBULE WALL 1 PROTEIN"/>
    <property type="match status" value="1"/>
</dbReference>
<evidence type="ECO:0000256" key="5">
    <source>
        <dbReference type="ARBA" id="ARBA00038014"/>
    </source>
</evidence>
<gene>
    <name evidence="8" type="primary">PIERCE1</name>
</gene>
<dbReference type="InterPro" id="IPR026507">
    <property type="entry name" value="PIRC1/2"/>
</dbReference>
<dbReference type="Pfam" id="PF14892">
    <property type="entry name" value="PIRC1_2"/>
    <property type="match status" value="1"/>
</dbReference>
<dbReference type="PANTHER" id="PTHR20899">
    <property type="entry name" value="PIERCE HOMOLOG"/>
    <property type="match status" value="1"/>
</dbReference>
<reference evidence="8" key="3">
    <citation type="submission" date="2025-09" db="UniProtKB">
        <authorList>
            <consortium name="Ensembl"/>
        </authorList>
    </citation>
    <scope>IDENTIFICATION</scope>
    <source>
        <strain evidence="8">Glennie</strain>
    </source>
</reference>
<comment type="similarity">
    <text evidence="5">Belongs to the PIERCE1 family.</text>
</comment>
<dbReference type="GO" id="GO:0035082">
    <property type="term" value="P:axoneme assembly"/>
    <property type="evidence" value="ECO:0007669"/>
    <property type="project" value="InterPro"/>
</dbReference>
<evidence type="ECO:0000256" key="6">
    <source>
        <dbReference type="ARBA" id="ARBA00046397"/>
    </source>
</evidence>
<keyword evidence="4" id="KW-0966">Cell projection</keyword>
<dbReference type="Ensembl" id="ENSOANT00000049960.1">
    <property type="protein sequence ID" value="ENSOANP00000051974.1"/>
    <property type="gene ID" value="ENSOANG00000051055.1"/>
</dbReference>
<organism evidence="8 9">
    <name type="scientific">Ornithorhynchus anatinus</name>
    <name type="common">Duckbill platypus</name>
    <dbReference type="NCBI Taxonomy" id="9258"/>
    <lineage>
        <taxon>Eukaryota</taxon>
        <taxon>Metazoa</taxon>
        <taxon>Chordata</taxon>
        <taxon>Craniata</taxon>
        <taxon>Vertebrata</taxon>
        <taxon>Euteleostomi</taxon>
        <taxon>Mammalia</taxon>
        <taxon>Monotremata</taxon>
        <taxon>Ornithorhynchidae</taxon>
        <taxon>Ornithorhynchus</taxon>
    </lineage>
</organism>
<name>A0A6I8PJ97_ORNAN</name>
<protein>
    <submittedName>
        <fullName evidence="8">Piercer of microtubule wall 1</fullName>
    </submittedName>
</protein>
<accession>A0A6I8PJ97</accession>